<dbReference type="AlphaFoldDB" id="A0A931H8C9"/>
<keyword evidence="3" id="KW-1185">Reference proteome</keyword>
<feature type="region of interest" description="Disordered" evidence="1">
    <location>
        <begin position="1"/>
        <end position="58"/>
    </location>
</feature>
<protein>
    <submittedName>
        <fullName evidence="2">Uncharacterized protein</fullName>
    </submittedName>
</protein>
<accession>A0A931H8C9</accession>
<proteinExistence type="predicted"/>
<dbReference type="Proteomes" id="UP000651050">
    <property type="component" value="Unassembled WGS sequence"/>
</dbReference>
<evidence type="ECO:0000313" key="2">
    <source>
        <dbReference type="EMBL" id="MBG9390580.1"/>
    </source>
</evidence>
<evidence type="ECO:0000256" key="1">
    <source>
        <dbReference type="SAM" id="MobiDB-lite"/>
    </source>
</evidence>
<comment type="caution">
    <text evidence="2">The sequence shown here is derived from an EMBL/GenBank/DDBJ whole genome shotgun (WGS) entry which is preliminary data.</text>
</comment>
<dbReference type="EMBL" id="JADWYS010000001">
    <property type="protein sequence ID" value="MBG9390580.1"/>
    <property type="molecule type" value="Genomic_DNA"/>
</dbReference>
<organism evidence="2 3">
    <name type="scientific">Caenimonas aquaedulcis</name>
    <dbReference type="NCBI Taxonomy" id="2793270"/>
    <lineage>
        <taxon>Bacteria</taxon>
        <taxon>Pseudomonadati</taxon>
        <taxon>Pseudomonadota</taxon>
        <taxon>Betaproteobacteria</taxon>
        <taxon>Burkholderiales</taxon>
        <taxon>Comamonadaceae</taxon>
        <taxon>Caenimonas</taxon>
    </lineage>
</organism>
<sequence>MRSSDQHPSAGSESRPQAREKRPMTAAERTARILATRWASPYSKAGVPTPRASGRPSA</sequence>
<name>A0A931H8C9_9BURK</name>
<reference evidence="2" key="1">
    <citation type="submission" date="2020-11" db="EMBL/GenBank/DDBJ databases">
        <title>Bacterial whole genome sequence for Caenimonas sp. DR4.4.</title>
        <authorList>
            <person name="Le V."/>
            <person name="Ko S.-R."/>
            <person name="Ahn C.-Y."/>
            <person name="Oh H.-M."/>
        </authorList>
    </citation>
    <scope>NUCLEOTIDE SEQUENCE</scope>
    <source>
        <strain evidence="2">DR4.4</strain>
    </source>
</reference>
<dbReference type="RefSeq" id="WP_196988312.1">
    <property type="nucleotide sequence ID" value="NZ_JADWYS010000001.1"/>
</dbReference>
<gene>
    <name evidence="2" type="ORF">I5803_21290</name>
</gene>
<feature type="compositionally biased region" description="Polar residues" evidence="1">
    <location>
        <begin position="1"/>
        <end position="15"/>
    </location>
</feature>
<evidence type="ECO:0000313" key="3">
    <source>
        <dbReference type="Proteomes" id="UP000651050"/>
    </source>
</evidence>